<name>A0ACB0EYS6_RANTA</name>
<evidence type="ECO:0000313" key="1">
    <source>
        <dbReference type="EMBL" id="CAI9705284.1"/>
    </source>
</evidence>
<dbReference type="Proteomes" id="UP001162501">
    <property type="component" value="Chromosome 28"/>
</dbReference>
<reference evidence="1" key="1">
    <citation type="submission" date="2023-05" db="EMBL/GenBank/DDBJ databases">
        <authorList>
            <consortium name="ELIXIR-Norway"/>
        </authorList>
    </citation>
    <scope>NUCLEOTIDE SEQUENCE</scope>
</reference>
<accession>A0ACB0EYS6</accession>
<evidence type="ECO:0000313" key="2">
    <source>
        <dbReference type="Proteomes" id="UP001162501"/>
    </source>
</evidence>
<sequence>MSLIVNCYSLTIPPLSYPHALPDSAQPSSLPHFCNCAQAAPSQGRDEAEARRMTRGPVRPVLQWEKEIGGGGCEKQNSAEEILKVCVWIRESGSSPIQRIGRSARELPKMAEFSRRKGAGCGSFRQRADCFRQGHLPLWAAGVCQADRLTSAEQAMADGLV</sequence>
<organism evidence="1 2">
    <name type="scientific">Rangifer tarandus platyrhynchus</name>
    <name type="common">Svalbard reindeer</name>
    <dbReference type="NCBI Taxonomy" id="3082113"/>
    <lineage>
        <taxon>Eukaryota</taxon>
        <taxon>Metazoa</taxon>
        <taxon>Chordata</taxon>
        <taxon>Craniata</taxon>
        <taxon>Vertebrata</taxon>
        <taxon>Euteleostomi</taxon>
        <taxon>Mammalia</taxon>
        <taxon>Eutheria</taxon>
        <taxon>Laurasiatheria</taxon>
        <taxon>Artiodactyla</taxon>
        <taxon>Ruminantia</taxon>
        <taxon>Pecora</taxon>
        <taxon>Cervidae</taxon>
        <taxon>Odocoileinae</taxon>
        <taxon>Rangifer</taxon>
    </lineage>
</organism>
<proteinExistence type="predicted"/>
<gene>
    <name evidence="1" type="ORF">MRATA1EN3_LOCUS16497</name>
</gene>
<protein>
    <submittedName>
        <fullName evidence="1">Uncharacterized protein</fullName>
    </submittedName>
</protein>
<dbReference type="EMBL" id="OX596112">
    <property type="protein sequence ID" value="CAI9705284.1"/>
    <property type="molecule type" value="Genomic_DNA"/>
</dbReference>